<organism evidence="2 3">
    <name type="scientific">Allokutzneria oryzae</name>
    <dbReference type="NCBI Taxonomy" id="1378989"/>
    <lineage>
        <taxon>Bacteria</taxon>
        <taxon>Bacillati</taxon>
        <taxon>Actinomycetota</taxon>
        <taxon>Actinomycetes</taxon>
        <taxon>Pseudonocardiales</taxon>
        <taxon>Pseudonocardiaceae</taxon>
        <taxon>Allokutzneria</taxon>
    </lineage>
</organism>
<feature type="transmembrane region" description="Helical" evidence="1">
    <location>
        <begin position="12"/>
        <end position="32"/>
    </location>
</feature>
<keyword evidence="3" id="KW-1185">Reference proteome</keyword>
<dbReference type="RefSeq" id="WP_377851919.1">
    <property type="nucleotide sequence ID" value="NZ_JBHLZU010000010.1"/>
</dbReference>
<evidence type="ECO:0000313" key="2">
    <source>
        <dbReference type="EMBL" id="MFB9904720.1"/>
    </source>
</evidence>
<proteinExistence type="predicted"/>
<keyword evidence="1" id="KW-0812">Transmembrane</keyword>
<gene>
    <name evidence="2" type="ORF">ACFFQA_12330</name>
</gene>
<keyword evidence="1" id="KW-1133">Transmembrane helix</keyword>
<accession>A0ABV5ZV01</accession>
<comment type="caution">
    <text evidence="2">The sequence shown here is derived from an EMBL/GenBank/DDBJ whole genome shotgun (WGS) entry which is preliminary data.</text>
</comment>
<keyword evidence="1" id="KW-0472">Membrane</keyword>
<evidence type="ECO:0000313" key="3">
    <source>
        <dbReference type="Proteomes" id="UP001589693"/>
    </source>
</evidence>
<dbReference type="EMBL" id="JBHLZU010000010">
    <property type="protein sequence ID" value="MFB9904720.1"/>
    <property type="molecule type" value="Genomic_DNA"/>
</dbReference>
<evidence type="ECO:0000256" key="1">
    <source>
        <dbReference type="SAM" id="Phobius"/>
    </source>
</evidence>
<reference evidence="2 3" key="1">
    <citation type="submission" date="2024-09" db="EMBL/GenBank/DDBJ databases">
        <authorList>
            <person name="Sun Q."/>
            <person name="Mori K."/>
        </authorList>
    </citation>
    <scope>NUCLEOTIDE SEQUENCE [LARGE SCALE GENOMIC DNA]</scope>
    <source>
        <strain evidence="2 3">TBRC 7907</strain>
    </source>
</reference>
<sequence length="116" mass="12460">MGSIVGVVRRHRWPLSLLGAALAGGLAGLVLLGQDRTRPEPVDRVLLVLESTVTSGRPLAAVADVLEGIDHVDVLSTTLDRPSHARLRLRTGPSCHQVDLNLDQQLTVLHQPIDCP</sequence>
<dbReference type="Proteomes" id="UP001589693">
    <property type="component" value="Unassembled WGS sequence"/>
</dbReference>
<protein>
    <submittedName>
        <fullName evidence="2">Uncharacterized protein</fullName>
    </submittedName>
</protein>
<name>A0ABV5ZV01_9PSEU</name>